<dbReference type="InterPro" id="IPR050389">
    <property type="entry name" value="LysR-type_TF"/>
</dbReference>
<dbReference type="CDD" id="cd08417">
    <property type="entry name" value="PBP2_Nitroaromatics_like"/>
    <property type="match status" value="1"/>
</dbReference>
<dbReference type="Gene3D" id="1.10.10.10">
    <property type="entry name" value="Winged helix-like DNA-binding domain superfamily/Winged helix DNA-binding domain"/>
    <property type="match status" value="1"/>
</dbReference>
<dbReference type="AlphaFoldDB" id="A0YHF9"/>
<name>A0YHF9_9GAMM</name>
<accession>A0YHF9</accession>
<dbReference type="Pfam" id="PF00126">
    <property type="entry name" value="HTH_1"/>
    <property type="match status" value="1"/>
</dbReference>
<evidence type="ECO:0000259" key="5">
    <source>
        <dbReference type="PROSITE" id="PS50931"/>
    </source>
</evidence>
<dbReference type="GO" id="GO:0003677">
    <property type="term" value="F:DNA binding"/>
    <property type="evidence" value="ECO:0007669"/>
    <property type="project" value="UniProtKB-KW"/>
</dbReference>
<evidence type="ECO:0000256" key="1">
    <source>
        <dbReference type="ARBA" id="ARBA00009437"/>
    </source>
</evidence>
<dbReference type="Gene3D" id="3.40.190.10">
    <property type="entry name" value="Periplasmic binding protein-like II"/>
    <property type="match status" value="2"/>
</dbReference>
<dbReference type="InterPro" id="IPR037402">
    <property type="entry name" value="YidZ_PBP2"/>
</dbReference>
<keyword evidence="4" id="KW-0804">Transcription</keyword>
<dbReference type="PRINTS" id="PR00039">
    <property type="entry name" value="HTHLYSR"/>
</dbReference>
<dbReference type="SUPFAM" id="SSF46785">
    <property type="entry name" value="Winged helix' DNA-binding domain"/>
    <property type="match status" value="1"/>
</dbReference>
<gene>
    <name evidence="6" type="ORF">GP2143_11554</name>
</gene>
<dbReference type="PROSITE" id="PS50931">
    <property type="entry name" value="HTH_LYSR"/>
    <property type="match status" value="1"/>
</dbReference>
<dbReference type="InterPro" id="IPR036390">
    <property type="entry name" value="WH_DNA-bd_sf"/>
</dbReference>
<dbReference type="OrthoDB" id="8720143at2"/>
<comment type="caution">
    <text evidence="6">The sequence shown here is derived from an EMBL/GenBank/DDBJ whole genome shotgun (WGS) entry which is preliminary data.</text>
</comment>
<organism evidence="6 7">
    <name type="scientific">marine gamma proteobacterium HTCC2143</name>
    <dbReference type="NCBI Taxonomy" id="247633"/>
    <lineage>
        <taxon>Bacteria</taxon>
        <taxon>Pseudomonadati</taxon>
        <taxon>Pseudomonadota</taxon>
        <taxon>Gammaproteobacteria</taxon>
        <taxon>Cellvibrionales</taxon>
        <taxon>Spongiibacteraceae</taxon>
        <taxon>BD1-7 clade</taxon>
    </lineage>
</organism>
<dbReference type="SUPFAM" id="SSF53850">
    <property type="entry name" value="Periplasmic binding protein-like II"/>
    <property type="match status" value="1"/>
</dbReference>
<dbReference type="STRING" id="247633.GP2143_11554"/>
<dbReference type="PANTHER" id="PTHR30118">
    <property type="entry name" value="HTH-TYPE TRANSCRIPTIONAL REGULATOR LEUO-RELATED"/>
    <property type="match status" value="1"/>
</dbReference>
<feature type="domain" description="HTH lysR-type" evidence="5">
    <location>
        <begin position="6"/>
        <end position="63"/>
    </location>
</feature>
<keyword evidence="2" id="KW-0805">Transcription regulation</keyword>
<evidence type="ECO:0000256" key="2">
    <source>
        <dbReference type="ARBA" id="ARBA00023015"/>
    </source>
</evidence>
<protein>
    <submittedName>
        <fullName evidence="6">Transcriptional regulator</fullName>
    </submittedName>
</protein>
<dbReference type="PANTHER" id="PTHR30118:SF15">
    <property type="entry name" value="TRANSCRIPTIONAL REGULATORY PROTEIN"/>
    <property type="match status" value="1"/>
</dbReference>
<keyword evidence="3" id="KW-0238">DNA-binding</keyword>
<dbReference type="InterPro" id="IPR000847">
    <property type="entry name" value="LysR_HTH_N"/>
</dbReference>
<dbReference type="EMBL" id="AAVT01000016">
    <property type="protein sequence ID" value="EAW29747.1"/>
    <property type="molecule type" value="Genomic_DNA"/>
</dbReference>
<comment type="similarity">
    <text evidence="1">Belongs to the LysR transcriptional regulatory family.</text>
</comment>
<reference evidence="6 7" key="1">
    <citation type="journal article" date="2010" name="J. Bacteriol.">
        <title>Genome sequence of the oligotrophic marine Gammaproteobacterium HTCC2143, isolated from the Oregon Coast.</title>
        <authorList>
            <person name="Oh H.M."/>
            <person name="Kang I."/>
            <person name="Ferriera S."/>
            <person name="Giovannoni S.J."/>
            <person name="Cho J.C."/>
        </authorList>
    </citation>
    <scope>NUCLEOTIDE SEQUENCE [LARGE SCALE GENOMIC DNA]</scope>
    <source>
        <strain evidence="6 7">HTCC2143</strain>
    </source>
</reference>
<evidence type="ECO:0000256" key="3">
    <source>
        <dbReference type="ARBA" id="ARBA00023125"/>
    </source>
</evidence>
<dbReference type="InterPro" id="IPR036388">
    <property type="entry name" value="WH-like_DNA-bd_sf"/>
</dbReference>
<dbReference type="eggNOG" id="COG0583">
    <property type="taxonomic scope" value="Bacteria"/>
</dbReference>
<evidence type="ECO:0000313" key="7">
    <source>
        <dbReference type="Proteomes" id="UP000004931"/>
    </source>
</evidence>
<dbReference type="Pfam" id="PF03466">
    <property type="entry name" value="LysR_substrate"/>
    <property type="match status" value="1"/>
</dbReference>
<proteinExistence type="inferred from homology"/>
<dbReference type="GO" id="GO:0003700">
    <property type="term" value="F:DNA-binding transcription factor activity"/>
    <property type="evidence" value="ECO:0007669"/>
    <property type="project" value="InterPro"/>
</dbReference>
<sequence>MNISRIDLNLLVYLDILLREQNVTKAADQLGITQPAMSNSLRRLRQLFDDPLLIRTSQGMTPTERAVELQPLVRNIIASVEQAVQPSAEFDLAESDRVFRIMASDYAESTLIPGLLGEIRHIAPHIRLDILTPSDVTFQDVEKGKVDMAINRFDYLPQSFHQVNVWRDNFTCLMSNDNPILQDFNLDSYLDAQHIWVSKTGMGIGVGMNPSDTQRLGWVDEALGDIERKRHIRVFTRHYQVAALLAEQPDLIATMPRQAALLHVKNGKLTVKPPPFPIVPIELKMAWSPLLHHNPGHTWMRRLIVEVAQKIIEKGKSS</sequence>
<evidence type="ECO:0000313" key="6">
    <source>
        <dbReference type="EMBL" id="EAW29747.1"/>
    </source>
</evidence>
<keyword evidence="7" id="KW-1185">Reference proteome</keyword>
<dbReference type="InterPro" id="IPR005119">
    <property type="entry name" value="LysR_subst-bd"/>
</dbReference>
<dbReference type="Proteomes" id="UP000004931">
    <property type="component" value="Unassembled WGS sequence"/>
</dbReference>
<evidence type="ECO:0000256" key="4">
    <source>
        <dbReference type="ARBA" id="ARBA00023163"/>
    </source>
</evidence>